<dbReference type="GO" id="GO:0003712">
    <property type="term" value="F:transcription coregulator activity"/>
    <property type="evidence" value="ECO:0007669"/>
    <property type="project" value="InterPro"/>
</dbReference>
<dbReference type="Gene3D" id="6.10.140.1520">
    <property type="match status" value="1"/>
</dbReference>
<reference evidence="10" key="1">
    <citation type="journal article" date="2020" name="New Phytol.">
        <title>Comparative genomics reveals dynamic genome evolution in host specialist ectomycorrhizal fungi.</title>
        <authorList>
            <person name="Lofgren L.A."/>
            <person name="Nguyen N.H."/>
            <person name="Vilgalys R."/>
            <person name="Ruytinx J."/>
            <person name="Liao H.L."/>
            <person name="Branco S."/>
            <person name="Kuo A."/>
            <person name="LaButti K."/>
            <person name="Lipzen A."/>
            <person name="Andreopoulos W."/>
            <person name="Pangilinan J."/>
            <person name="Riley R."/>
            <person name="Hundley H."/>
            <person name="Na H."/>
            <person name="Barry K."/>
            <person name="Grigoriev I.V."/>
            <person name="Stajich J.E."/>
            <person name="Kennedy P.G."/>
        </authorList>
    </citation>
    <scope>NUCLEOTIDE SEQUENCE</scope>
    <source>
        <strain evidence="10">DOB743</strain>
    </source>
</reference>
<evidence type="ECO:0000256" key="9">
    <source>
        <dbReference type="SAM" id="MobiDB-lite"/>
    </source>
</evidence>
<comment type="subunit">
    <text evidence="8">Component of the Mediator complex.</text>
</comment>
<evidence type="ECO:0000256" key="2">
    <source>
        <dbReference type="ARBA" id="ARBA00009994"/>
    </source>
</evidence>
<feature type="region of interest" description="Disordered" evidence="9">
    <location>
        <begin position="219"/>
        <end position="248"/>
    </location>
</feature>
<dbReference type="Gene3D" id="6.10.140.200">
    <property type="match status" value="1"/>
</dbReference>
<organism evidence="10 11">
    <name type="scientific">Suillus placidus</name>
    <dbReference type="NCBI Taxonomy" id="48579"/>
    <lineage>
        <taxon>Eukaryota</taxon>
        <taxon>Fungi</taxon>
        <taxon>Dikarya</taxon>
        <taxon>Basidiomycota</taxon>
        <taxon>Agaricomycotina</taxon>
        <taxon>Agaricomycetes</taxon>
        <taxon>Agaricomycetidae</taxon>
        <taxon>Boletales</taxon>
        <taxon>Suillineae</taxon>
        <taxon>Suillaceae</taxon>
        <taxon>Suillus</taxon>
    </lineage>
</organism>
<keyword evidence="4 8" id="KW-0805">Transcription regulation</keyword>
<keyword evidence="6 8" id="KW-0804">Transcription</keyword>
<dbReference type="PANTHER" id="PTHR21428:SF11">
    <property type="entry name" value="MEDIATOR OF RNA POLYMERASE II TRANSCRIPTION SUBUNIT 7"/>
    <property type="match status" value="1"/>
</dbReference>
<evidence type="ECO:0000256" key="6">
    <source>
        <dbReference type="ARBA" id="ARBA00023163"/>
    </source>
</evidence>
<evidence type="ECO:0000256" key="7">
    <source>
        <dbReference type="ARBA" id="ARBA00023242"/>
    </source>
</evidence>
<comment type="caution">
    <text evidence="10">The sequence shown here is derived from an EMBL/GenBank/DDBJ whole genome shotgun (WGS) entry which is preliminary data.</text>
</comment>
<name>A0A9P7A8B8_9AGAM</name>
<evidence type="ECO:0000256" key="8">
    <source>
        <dbReference type="RuleBase" id="RU364060"/>
    </source>
</evidence>
<keyword evidence="7 8" id="KW-0539">Nucleus</keyword>
<evidence type="ECO:0000313" key="11">
    <source>
        <dbReference type="Proteomes" id="UP000714275"/>
    </source>
</evidence>
<accession>A0A9P7A8B8</accession>
<dbReference type="Pfam" id="PF05983">
    <property type="entry name" value="Med7"/>
    <property type="match status" value="1"/>
</dbReference>
<protein>
    <recommendedName>
        <fullName evidence="3 8">Mediator of RNA polymerase II transcription subunit 7</fullName>
    </recommendedName>
</protein>
<evidence type="ECO:0000256" key="4">
    <source>
        <dbReference type="ARBA" id="ARBA00023015"/>
    </source>
</evidence>
<dbReference type="SUPFAM" id="SSF140718">
    <property type="entry name" value="Mediator hinge subcomplex-like"/>
    <property type="match status" value="1"/>
</dbReference>
<comment type="subcellular location">
    <subcellularLocation>
        <location evidence="1 8">Nucleus</location>
    </subcellularLocation>
</comment>
<feature type="compositionally biased region" description="Polar residues" evidence="9">
    <location>
        <begin position="224"/>
        <end position="237"/>
    </location>
</feature>
<dbReference type="PANTHER" id="PTHR21428">
    <property type="entry name" value="MEDIATOR OF RNA POLYMERASE II TRANSCRIPTION SUBUNIT 7"/>
    <property type="match status" value="1"/>
</dbReference>
<dbReference type="AlphaFoldDB" id="A0A9P7A8B8"/>
<dbReference type="GO" id="GO:0070847">
    <property type="term" value="C:core mediator complex"/>
    <property type="evidence" value="ECO:0007669"/>
    <property type="project" value="TreeGrafter"/>
</dbReference>
<dbReference type="GO" id="GO:0016592">
    <property type="term" value="C:mediator complex"/>
    <property type="evidence" value="ECO:0007669"/>
    <property type="project" value="InterPro"/>
</dbReference>
<evidence type="ECO:0000256" key="1">
    <source>
        <dbReference type="ARBA" id="ARBA00004123"/>
    </source>
</evidence>
<dbReference type="InterPro" id="IPR044888">
    <property type="entry name" value="Mediatior_Med7_sf"/>
</dbReference>
<keyword evidence="5 8" id="KW-0010">Activator</keyword>
<dbReference type="InterPro" id="IPR009244">
    <property type="entry name" value="Mediatior_Med7"/>
</dbReference>
<comment type="function">
    <text evidence="8">Component of the Mediator complex, a coactivator involved in the regulated transcription of nearly all RNA polymerase II-dependent genes. Mediator functions as a bridge to convey information from gene-specific regulatory proteins to the basal RNA polymerase II transcription machinery.</text>
</comment>
<dbReference type="GO" id="GO:0006357">
    <property type="term" value="P:regulation of transcription by RNA polymerase II"/>
    <property type="evidence" value="ECO:0007669"/>
    <property type="project" value="InterPro"/>
</dbReference>
<dbReference type="Proteomes" id="UP000714275">
    <property type="component" value="Unassembled WGS sequence"/>
</dbReference>
<evidence type="ECO:0000313" key="10">
    <source>
        <dbReference type="EMBL" id="KAG1784161.1"/>
    </source>
</evidence>
<dbReference type="OrthoDB" id="10253553at2759"/>
<comment type="similarity">
    <text evidence="2 8">Belongs to the Mediator complex subunit 7 family.</text>
</comment>
<proteinExistence type="inferred from homology"/>
<keyword evidence="11" id="KW-1185">Reference proteome</keyword>
<sequence>MEEEEAELRNPFPSPPSHYNNYTSHNLKLLALLKERVGDQDADLGIVDQHELLSDQTDVPTWSLAQLEKPRVDWILEEGHYSVFGDTWFVKETIPSLAELGGHQLYPPDPSTDRRPALLAVLRSMLVTYSNLTDAIIEPPPPPSSSAQLEWQHQLEWITILAQNLMAAANDLRPVQARGNLELMMQRQLELRREETKNIHSKCDALEARLLELRSSAQEIAGSDQKSTAKPSGSQVTPPRARQRKIDFMKVQTSTINVSLEDMLRWAEEVP</sequence>
<evidence type="ECO:0000256" key="3">
    <source>
        <dbReference type="ARBA" id="ARBA00020631"/>
    </source>
</evidence>
<gene>
    <name evidence="10" type="ORF">EV702DRAFT_958563</name>
</gene>
<evidence type="ECO:0000256" key="5">
    <source>
        <dbReference type="ARBA" id="ARBA00023159"/>
    </source>
</evidence>
<dbReference type="InterPro" id="IPR037212">
    <property type="entry name" value="Med7/Med21-like"/>
</dbReference>
<dbReference type="EMBL" id="JABBWD010000001">
    <property type="protein sequence ID" value="KAG1784161.1"/>
    <property type="molecule type" value="Genomic_DNA"/>
</dbReference>